<dbReference type="PANTHER" id="PTHR21603">
    <property type="entry name" value="ANTIGEN KI-67-LIKE PROTEIN"/>
    <property type="match status" value="1"/>
</dbReference>
<feature type="compositionally biased region" description="Polar residues" evidence="7">
    <location>
        <begin position="537"/>
        <end position="563"/>
    </location>
</feature>
<dbReference type="GO" id="GO:0005634">
    <property type="term" value="C:nucleus"/>
    <property type="evidence" value="ECO:0007669"/>
    <property type="project" value="UniProtKB-SubCell"/>
</dbReference>
<dbReference type="eggNOG" id="ENOG502S079">
    <property type="taxonomic scope" value="Eukaryota"/>
</dbReference>
<dbReference type="GO" id="GO:0005694">
    <property type="term" value="C:chromosome"/>
    <property type="evidence" value="ECO:0007669"/>
    <property type="project" value="TreeGrafter"/>
</dbReference>
<keyword evidence="3" id="KW-0597">Phosphoprotein</keyword>
<evidence type="ECO:0000256" key="2">
    <source>
        <dbReference type="ARBA" id="ARBA00022499"/>
    </source>
</evidence>
<feature type="domain" description="PP1-binding" evidence="8">
    <location>
        <begin position="296"/>
        <end position="344"/>
    </location>
</feature>
<evidence type="ECO:0000256" key="3">
    <source>
        <dbReference type="ARBA" id="ARBA00022553"/>
    </source>
</evidence>
<dbReference type="EMBL" id="AGCU01026639">
    <property type="status" value="NOT_ANNOTATED_CDS"/>
    <property type="molecule type" value="Genomic_DNA"/>
</dbReference>
<name>K7GHU4_PELSI</name>
<feature type="domain" description="PP1-binding" evidence="8">
    <location>
        <begin position="405"/>
        <end position="464"/>
    </location>
</feature>
<dbReference type="GeneTree" id="ENSGT00940000154352"/>
<dbReference type="Proteomes" id="UP000007267">
    <property type="component" value="Unassembled WGS sequence"/>
</dbReference>
<protein>
    <submittedName>
        <fullName evidence="9">Cell division cycle associated 2</fullName>
    </submittedName>
</protein>
<reference evidence="10" key="2">
    <citation type="journal article" date="2013" name="Nat. Genet.">
        <title>The draft genomes of soft-shell turtle and green sea turtle yield insights into the development and evolution of the turtle-specific body plan.</title>
        <authorList>
            <person name="Wang Z."/>
            <person name="Pascual-Anaya J."/>
            <person name="Zadissa A."/>
            <person name="Li W."/>
            <person name="Niimura Y."/>
            <person name="Huang Z."/>
            <person name="Li C."/>
            <person name="White S."/>
            <person name="Xiong Z."/>
            <person name="Fang D."/>
            <person name="Wang B."/>
            <person name="Ming Y."/>
            <person name="Chen Y."/>
            <person name="Zheng Y."/>
            <person name="Kuraku S."/>
            <person name="Pignatelli M."/>
            <person name="Herrero J."/>
            <person name="Beal K."/>
            <person name="Nozawa M."/>
            <person name="Li Q."/>
            <person name="Wang J."/>
            <person name="Zhang H."/>
            <person name="Yu L."/>
            <person name="Shigenobu S."/>
            <person name="Wang J."/>
            <person name="Liu J."/>
            <person name="Flicek P."/>
            <person name="Searle S."/>
            <person name="Wang J."/>
            <person name="Kuratani S."/>
            <person name="Yin Y."/>
            <person name="Aken B."/>
            <person name="Zhang G."/>
            <person name="Irie N."/>
        </authorList>
    </citation>
    <scope>NUCLEOTIDE SEQUENCE [LARGE SCALE GENOMIC DNA]</scope>
    <source>
        <strain evidence="10">Daiwa-1</strain>
    </source>
</reference>
<comment type="subcellular location">
    <subcellularLocation>
        <location evidence="1">Nucleus</location>
    </subcellularLocation>
</comment>
<evidence type="ECO:0000256" key="4">
    <source>
        <dbReference type="ARBA" id="ARBA00022843"/>
    </source>
</evidence>
<dbReference type="STRING" id="13735.ENSPSIP00000019855"/>
<gene>
    <name evidence="9" type="primary">CDCA2</name>
</gene>
<evidence type="ECO:0000256" key="5">
    <source>
        <dbReference type="ARBA" id="ARBA00023242"/>
    </source>
</evidence>
<keyword evidence="2" id="KW-1017">Isopeptide bond</keyword>
<dbReference type="GO" id="GO:0007088">
    <property type="term" value="P:regulation of mitotic nuclear division"/>
    <property type="evidence" value="ECO:0007669"/>
    <property type="project" value="TreeGrafter"/>
</dbReference>
<feature type="region of interest" description="Disordered" evidence="7">
    <location>
        <begin position="991"/>
        <end position="1033"/>
    </location>
</feature>
<keyword evidence="4" id="KW-0832">Ubl conjugation</keyword>
<organism evidence="9 10">
    <name type="scientific">Pelodiscus sinensis</name>
    <name type="common">Chinese softshell turtle</name>
    <name type="synonym">Trionyx sinensis</name>
    <dbReference type="NCBI Taxonomy" id="13735"/>
    <lineage>
        <taxon>Eukaryota</taxon>
        <taxon>Metazoa</taxon>
        <taxon>Chordata</taxon>
        <taxon>Craniata</taxon>
        <taxon>Vertebrata</taxon>
        <taxon>Euteleostomi</taxon>
        <taxon>Archelosauria</taxon>
        <taxon>Testudinata</taxon>
        <taxon>Testudines</taxon>
        <taxon>Cryptodira</taxon>
        <taxon>Trionychia</taxon>
        <taxon>Trionychidae</taxon>
        <taxon>Pelodiscus</taxon>
    </lineage>
</organism>
<dbReference type="AlphaFoldDB" id="K7GHU4"/>
<reference evidence="9" key="3">
    <citation type="submission" date="2025-08" db="UniProtKB">
        <authorList>
            <consortium name="Ensembl"/>
        </authorList>
    </citation>
    <scope>IDENTIFICATION</scope>
</reference>
<proteinExistence type="predicted"/>
<feature type="compositionally biased region" description="Polar residues" evidence="7">
    <location>
        <begin position="436"/>
        <end position="450"/>
    </location>
</feature>
<evidence type="ECO:0000256" key="7">
    <source>
        <dbReference type="SAM" id="MobiDB-lite"/>
    </source>
</evidence>
<dbReference type="EMBL" id="AGCU01026635">
    <property type="status" value="NOT_ANNOTATED_CDS"/>
    <property type="molecule type" value="Genomic_DNA"/>
</dbReference>
<feature type="region of interest" description="Disordered" evidence="7">
    <location>
        <begin position="168"/>
        <end position="189"/>
    </location>
</feature>
<feature type="region of interest" description="Disordered" evidence="7">
    <location>
        <begin position="423"/>
        <end position="461"/>
    </location>
</feature>
<dbReference type="InterPro" id="IPR029334">
    <property type="entry name" value="PP1-bd"/>
</dbReference>
<evidence type="ECO:0000313" key="9">
    <source>
        <dbReference type="Ensembl" id="ENSPSIP00000019855.1"/>
    </source>
</evidence>
<feature type="region of interest" description="Disordered" evidence="7">
    <location>
        <begin position="377"/>
        <end position="410"/>
    </location>
</feature>
<dbReference type="HOGENOM" id="CLU_011968_0_0_1"/>
<evidence type="ECO:0000256" key="6">
    <source>
        <dbReference type="ARBA" id="ARBA00023306"/>
    </source>
</evidence>
<keyword evidence="10" id="KW-1185">Reference proteome</keyword>
<reference evidence="10" key="1">
    <citation type="submission" date="2011-10" db="EMBL/GenBank/DDBJ databases">
        <authorList>
            <consortium name="Soft-shell Turtle Genome Consortium"/>
        </authorList>
    </citation>
    <scope>NUCLEOTIDE SEQUENCE [LARGE SCALE GENOMIC DNA]</scope>
    <source>
        <strain evidence="10">Daiwa-1</strain>
    </source>
</reference>
<evidence type="ECO:0000256" key="1">
    <source>
        <dbReference type="ARBA" id="ARBA00004123"/>
    </source>
</evidence>
<sequence length="1053" mass="116989">MIIISEAGYFFNETHKPQSPFSKGSPTFLDDASYVTPDKGEADVKPDCETSENVMKTPVDFASVTIAEFGITPESFTAKPSIEKSMALKLKRRSTIGVRGSPENNSLIQYLAKQKMRRTEDPFKTASPFKHQNVGSLKDKISAFQSSFQSVQEDEGRACLPGLSQEVRESQAAGYSPNKPPFTKHHEQSQLSEELISECKRIAYRENLKEKLTNGDKTVASIHICKIVSPPKEVPITETTTAISKEIPCSPPNINESGRLSLEVIPLTGIPKTPCNLSSECISEEVGSNSESRSSRKKVTFAEELSLEIFDETMPPITPRQKGNFPSSEQSLDGCSCLRSALKKTPVKLLLETVKEHTNNTIGAEENEPLLFSNLSRSCEDQQTDSSNSKTIGKTDVHSSGKPLKRKRVTFGDDLSPEVFDKMLPANTPLRKGATPVSNPEAQTDSSSPALSPIKTPFSQPDFDCEDDDDASCIAALPSDLPLGLNSIKVSEDYIKPLQVSVAISEKTKETNSFDDKRITRSSIKRKCIRITEETGRSSSTGMMANNAQDTKNTRKSQAQRGKNVNKPAPKRLPKVKRRGKRGRKKVEKSLYGVREIASKKPLLSPIPEIPEVLSSAPCSPSTPKKPILLFSDYSKTSNTYIGSMKEVIEQKKVAGRLKRKAPITNKYPKAKELQIVDTSITSDLACQSSDSGPDPASTINIGVLNRHEKIETKNELGSSLLSLNQKESDICVSNQTSEVHINNQTSYQQSEPSFIRECTSPVIIKSNSVLPLPNTNMQEINSISTFDTSDESERDVIIENERVLESKHASNNSEVLKELKFLNLRDTGGSGNTLTEYPFTDFTREGIPDSDVSVNFKRLSRKGRRSTVYISDVESFCSKALGNNLSDTFSNEQEPQVENDSQMFSDLHYSIEQSFLRMREDGEKKVRRSMRLHKNAENEGLAWIKIPDKNSLSDSACKSRRTVYASIFKESENINQRPENWIQCSALGKENKESGPVAGSPCKTRRRRSMCASTRENITQTQKRRRASLVYSDKDYQKESEVEVSFENHPDA</sequence>
<dbReference type="EMBL" id="AGCU01026637">
    <property type="status" value="NOT_ANNOTATED_CDS"/>
    <property type="molecule type" value="Genomic_DNA"/>
</dbReference>
<dbReference type="Pfam" id="PF15276">
    <property type="entry name" value="PP1_bind"/>
    <property type="match status" value="2"/>
</dbReference>
<dbReference type="EMBL" id="AGCU01026638">
    <property type="status" value="NOT_ANNOTATED_CDS"/>
    <property type="molecule type" value="Genomic_DNA"/>
</dbReference>
<accession>K7GHU4</accession>
<dbReference type="EMBL" id="AGCU01026640">
    <property type="status" value="NOT_ANNOTATED_CDS"/>
    <property type="molecule type" value="Genomic_DNA"/>
</dbReference>
<dbReference type="Ensembl" id="ENSPSIT00000019949.1">
    <property type="protein sequence ID" value="ENSPSIP00000019855.1"/>
    <property type="gene ID" value="ENSPSIG00000017605.1"/>
</dbReference>
<keyword evidence="6" id="KW-0131">Cell cycle</keyword>
<evidence type="ECO:0000313" key="10">
    <source>
        <dbReference type="Proteomes" id="UP000007267"/>
    </source>
</evidence>
<keyword evidence="5" id="KW-0539">Nucleus</keyword>
<dbReference type="EMBL" id="AGCU01026636">
    <property type="status" value="NOT_ANNOTATED_CDS"/>
    <property type="molecule type" value="Genomic_DNA"/>
</dbReference>
<reference evidence="9" key="4">
    <citation type="submission" date="2025-09" db="UniProtKB">
        <authorList>
            <consortium name="Ensembl"/>
        </authorList>
    </citation>
    <scope>IDENTIFICATION</scope>
</reference>
<dbReference type="GO" id="GO:0051983">
    <property type="term" value="P:regulation of chromosome segregation"/>
    <property type="evidence" value="ECO:0007669"/>
    <property type="project" value="TreeGrafter"/>
</dbReference>
<dbReference type="PANTHER" id="PTHR21603:SF16">
    <property type="entry name" value="CELL DIVISION CYCLE-ASSOCIATED PROTEIN 2"/>
    <property type="match status" value="1"/>
</dbReference>
<feature type="compositionally biased region" description="Basic residues" evidence="7">
    <location>
        <begin position="569"/>
        <end position="587"/>
    </location>
</feature>
<evidence type="ECO:0000259" key="8">
    <source>
        <dbReference type="Pfam" id="PF15276"/>
    </source>
</evidence>
<feature type="compositionally biased region" description="Polar residues" evidence="7">
    <location>
        <begin position="1012"/>
        <end position="1022"/>
    </location>
</feature>
<feature type="region of interest" description="Disordered" evidence="7">
    <location>
        <begin position="535"/>
        <end position="587"/>
    </location>
</feature>